<dbReference type="Gene3D" id="3.40.630.30">
    <property type="match status" value="1"/>
</dbReference>
<dbReference type="EC" id="2.3.1.-" evidence="2"/>
<dbReference type="EMBL" id="JAYKOT010000001">
    <property type="protein sequence ID" value="MEB3428511.1"/>
    <property type="molecule type" value="Genomic_DNA"/>
</dbReference>
<dbReference type="InterPro" id="IPR000182">
    <property type="entry name" value="GNAT_dom"/>
</dbReference>
<keyword evidence="2" id="KW-0808">Transferase</keyword>
<keyword evidence="2" id="KW-0012">Acyltransferase</keyword>
<name>A0AAW9MND2_9FIRM</name>
<dbReference type="Pfam" id="PF00583">
    <property type="entry name" value="Acetyltransf_1"/>
    <property type="match status" value="1"/>
</dbReference>
<proteinExistence type="predicted"/>
<keyword evidence="3" id="KW-1185">Reference proteome</keyword>
<dbReference type="PANTHER" id="PTHR43415:SF3">
    <property type="entry name" value="GNAT-FAMILY ACETYLTRANSFERASE"/>
    <property type="match status" value="1"/>
</dbReference>
<reference evidence="2 3" key="1">
    <citation type="submission" date="2024-01" db="EMBL/GenBank/DDBJ databases">
        <title>Complete genome sequence of Citroniella saccharovorans strain M6.X9, isolated from human fecal sample.</title>
        <authorList>
            <person name="Cheng G."/>
            <person name="Westerholm M."/>
            <person name="Schnurer A."/>
        </authorList>
    </citation>
    <scope>NUCLEOTIDE SEQUENCE [LARGE SCALE GENOMIC DNA]</scope>
    <source>
        <strain evidence="2 3">DSM 29873</strain>
    </source>
</reference>
<dbReference type="PANTHER" id="PTHR43415">
    <property type="entry name" value="SPERMIDINE N(1)-ACETYLTRANSFERASE"/>
    <property type="match status" value="1"/>
</dbReference>
<evidence type="ECO:0000259" key="1">
    <source>
        <dbReference type="PROSITE" id="PS51186"/>
    </source>
</evidence>
<dbReference type="InterPro" id="IPR016181">
    <property type="entry name" value="Acyl_CoA_acyltransferase"/>
</dbReference>
<sequence length="203" mass="23852">MKNFIKVFSYKDLVFRKLELNHINFIKEWGVHESPLLADYNLSLMSLASLSVWVKIRDTSFSNLYYSIFKDGKMIGYVGLKDIKFFRKKAYLGISLDPNFTSKGYGSIILEGFLKYAFENLNLKTIYLDVNAFNERALKLYKKMGFRENAEYLGEFGVPLKDLENLEIIHNEDYFIIYGSKLLSRIIEMKLGTGDWTRRFYET</sequence>
<dbReference type="PROSITE" id="PS51186">
    <property type="entry name" value="GNAT"/>
    <property type="match status" value="1"/>
</dbReference>
<protein>
    <submittedName>
        <fullName evidence="2">GNAT family N-acetyltransferase</fullName>
        <ecNumber evidence="2">2.3.1.-</ecNumber>
    </submittedName>
</protein>
<dbReference type="CDD" id="cd04301">
    <property type="entry name" value="NAT_SF"/>
    <property type="match status" value="1"/>
</dbReference>
<comment type="caution">
    <text evidence="2">The sequence shown here is derived from an EMBL/GenBank/DDBJ whole genome shotgun (WGS) entry which is preliminary data.</text>
</comment>
<dbReference type="SUPFAM" id="SSF55729">
    <property type="entry name" value="Acyl-CoA N-acyltransferases (Nat)"/>
    <property type="match status" value="1"/>
</dbReference>
<evidence type="ECO:0000313" key="3">
    <source>
        <dbReference type="Proteomes" id="UP001357733"/>
    </source>
</evidence>
<dbReference type="AlphaFoldDB" id="A0AAW9MND2"/>
<gene>
    <name evidence="2" type="ORF">VLK81_00375</name>
</gene>
<dbReference type="GO" id="GO:0016747">
    <property type="term" value="F:acyltransferase activity, transferring groups other than amino-acyl groups"/>
    <property type="evidence" value="ECO:0007669"/>
    <property type="project" value="InterPro"/>
</dbReference>
<dbReference type="RefSeq" id="WP_324618595.1">
    <property type="nucleotide sequence ID" value="NZ_JAYKOT010000001.1"/>
</dbReference>
<accession>A0AAW9MND2</accession>
<feature type="domain" description="N-acetyltransferase" evidence="1">
    <location>
        <begin position="13"/>
        <end position="164"/>
    </location>
</feature>
<organism evidence="2 3">
    <name type="scientific">Citroniella saccharovorans</name>
    <dbReference type="NCBI Taxonomy" id="2053367"/>
    <lineage>
        <taxon>Bacteria</taxon>
        <taxon>Bacillati</taxon>
        <taxon>Bacillota</taxon>
        <taxon>Tissierellia</taxon>
        <taxon>Tissierellales</taxon>
        <taxon>Peptoniphilaceae</taxon>
        <taxon>Citroniella</taxon>
    </lineage>
</organism>
<evidence type="ECO:0000313" key="2">
    <source>
        <dbReference type="EMBL" id="MEB3428511.1"/>
    </source>
</evidence>
<dbReference type="Proteomes" id="UP001357733">
    <property type="component" value="Unassembled WGS sequence"/>
</dbReference>